<proteinExistence type="predicted"/>
<gene>
    <name evidence="2" type="ORF">BCR36DRAFT_340901</name>
</gene>
<protein>
    <submittedName>
        <fullName evidence="2">Beta-lactamase-like protein</fullName>
    </submittedName>
</protein>
<dbReference type="InterPro" id="IPR036866">
    <property type="entry name" value="RibonucZ/Hydroxyglut_hydro"/>
</dbReference>
<comment type="caution">
    <text evidence="2">The sequence shown here is derived from an EMBL/GenBank/DDBJ whole genome shotgun (WGS) entry which is preliminary data.</text>
</comment>
<accession>A0A1Y1VND2</accession>
<dbReference type="PANTHER" id="PTHR46018:SF3">
    <property type="entry name" value="ARYLSULFATASE"/>
    <property type="match status" value="1"/>
</dbReference>
<feature type="domain" description="Metallo-beta-lactamase" evidence="1">
    <location>
        <begin position="30"/>
        <end position="216"/>
    </location>
</feature>
<sequence>MKIKILGTQSPYSTEGHNCPGYMITSGDTKIILDCGSGINSLLNFPNDLKDLNIIISHLHRDHYNDLFNLLYASFVFNKQGRLEKRINVYLPETPKLTYEDILSEKDSYAKYEVIAENKEIFINNIKITFSKNEHPVETYSIKITDGVQTIIYTSDTSYSSKDKIVQFSNKADVLISEASLLVSHGFPEICNHLTAKQAATIAKEANVKKLVLTHFWPEEELNNYYKEAKEVFDNVIVAKEKNEIEIE</sequence>
<dbReference type="OrthoDB" id="527344at2759"/>
<reference evidence="2 3" key="2">
    <citation type="submission" date="2016-08" db="EMBL/GenBank/DDBJ databases">
        <title>Pervasive Adenine N6-methylation of Active Genes in Fungi.</title>
        <authorList>
            <consortium name="DOE Joint Genome Institute"/>
            <person name="Mondo S.J."/>
            <person name="Dannebaum R.O."/>
            <person name="Kuo R.C."/>
            <person name="Labutti K."/>
            <person name="Haridas S."/>
            <person name="Kuo A."/>
            <person name="Salamov A."/>
            <person name="Ahrendt S.R."/>
            <person name="Lipzen A."/>
            <person name="Sullivan W."/>
            <person name="Andreopoulos W.B."/>
            <person name="Clum A."/>
            <person name="Lindquist E."/>
            <person name="Daum C."/>
            <person name="Ramamoorthy G.K."/>
            <person name="Gryganskyi A."/>
            <person name="Culley D."/>
            <person name="Magnuson J.K."/>
            <person name="James T.Y."/>
            <person name="O'Malley M.A."/>
            <person name="Stajich J.E."/>
            <person name="Spatafora J.W."/>
            <person name="Visel A."/>
            <person name="Grigoriev I.V."/>
        </authorList>
    </citation>
    <scope>NUCLEOTIDE SEQUENCE [LARGE SCALE GENOMIC DNA]</scope>
    <source>
        <strain evidence="3">finn</strain>
    </source>
</reference>
<dbReference type="Gene3D" id="3.60.15.10">
    <property type="entry name" value="Ribonuclease Z/Hydroxyacylglutathione hydrolase-like"/>
    <property type="match status" value="1"/>
</dbReference>
<dbReference type="InterPro" id="IPR001279">
    <property type="entry name" value="Metallo-B-lactamas"/>
</dbReference>
<dbReference type="AlphaFoldDB" id="A0A1Y1VND2"/>
<evidence type="ECO:0000259" key="1">
    <source>
        <dbReference type="Pfam" id="PF12706"/>
    </source>
</evidence>
<keyword evidence="3" id="KW-1185">Reference proteome</keyword>
<evidence type="ECO:0000313" key="3">
    <source>
        <dbReference type="Proteomes" id="UP000193719"/>
    </source>
</evidence>
<dbReference type="EMBL" id="MCFH01000001">
    <property type="protein sequence ID" value="ORX60904.1"/>
    <property type="molecule type" value="Genomic_DNA"/>
</dbReference>
<dbReference type="PANTHER" id="PTHR46018">
    <property type="entry name" value="ZINC PHOSPHODIESTERASE ELAC PROTEIN 1"/>
    <property type="match status" value="1"/>
</dbReference>
<dbReference type="GO" id="GO:0042781">
    <property type="term" value="F:3'-tRNA processing endoribonuclease activity"/>
    <property type="evidence" value="ECO:0007669"/>
    <property type="project" value="TreeGrafter"/>
</dbReference>
<dbReference type="SUPFAM" id="SSF56281">
    <property type="entry name" value="Metallo-hydrolase/oxidoreductase"/>
    <property type="match status" value="1"/>
</dbReference>
<dbReference type="Proteomes" id="UP000193719">
    <property type="component" value="Unassembled WGS sequence"/>
</dbReference>
<name>A0A1Y1VND2_9FUNG</name>
<organism evidence="2 3">
    <name type="scientific">Piromyces finnis</name>
    <dbReference type="NCBI Taxonomy" id="1754191"/>
    <lineage>
        <taxon>Eukaryota</taxon>
        <taxon>Fungi</taxon>
        <taxon>Fungi incertae sedis</taxon>
        <taxon>Chytridiomycota</taxon>
        <taxon>Chytridiomycota incertae sedis</taxon>
        <taxon>Neocallimastigomycetes</taxon>
        <taxon>Neocallimastigales</taxon>
        <taxon>Neocallimastigaceae</taxon>
        <taxon>Piromyces</taxon>
    </lineage>
</organism>
<dbReference type="Pfam" id="PF12706">
    <property type="entry name" value="Lactamase_B_2"/>
    <property type="match status" value="1"/>
</dbReference>
<evidence type="ECO:0000313" key="2">
    <source>
        <dbReference type="EMBL" id="ORX60904.1"/>
    </source>
</evidence>
<reference evidence="2 3" key="1">
    <citation type="submission" date="2016-08" db="EMBL/GenBank/DDBJ databases">
        <title>Genomes of anaerobic fungi encode conserved fungal cellulosomes for biomass hydrolysis.</title>
        <authorList>
            <consortium name="DOE Joint Genome Institute"/>
            <person name="Haitjema C.H."/>
            <person name="Gilmore S.P."/>
            <person name="Henske J.K."/>
            <person name="Solomon K.V."/>
            <person name="De Groot R."/>
            <person name="Kuo A."/>
            <person name="Mondo S.J."/>
            <person name="Salamov A.A."/>
            <person name="Labutti K."/>
            <person name="Zhao Z."/>
            <person name="Chiniquy J."/>
            <person name="Barry K."/>
            <person name="Brewer H.M."/>
            <person name="Purvine S.O."/>
            <person name="Wright A.T."/>
            <person name="Boxma B."/>
            <person name="Van Alen T."/>
            <person name="Hackstein J.H."/>
            <person name="Baker S.E."/>
            <person name="Grigoriev I.V."/>
            <person name="O'Malley M.A."/>
        </authorList>
    </citation>
    <scope>NUCLEOTIDE SEQUENCE [LARGE SCALE GENOMIC DNA]</scope>
    <source>
        <strain evidence="3">finn</strain>
    </source>
</reference>
<dbReference type="STRING" id="1754191.A0A1Y1VND2"/>